<dbReference type="STRING" id="45851.BHV86_06725"/>
<gene>
    <name evidence="1" type="ORF">BUTYVIB_00200</name>
</gene>
<organism evidence="1 2">
    <name type="scientific">Eshraghiella crossota DSM 2876</name>
    <dbReference type="NCBI Taxonomy" id="511680"/>
    <lineage>
        <taxon>Bacteria</taxon>
        <taxon>Bacillati</taxon>
        <taxon>Bacillota</taxon>
        <taxon>Clostridia</taxon>
        <taxon>Lachnospirales</taxon>
        <taxon>Lachnospiraceae</taxon>
        <taxon>Eshraghiella</taxon>
    </lineage>
</organism>
<dbReference type="InterPro" id="IPR016024">
    <property type="entry name" value="ARM-type_fold"/>
</dbReference>
<dbReference type="SUPFAM" id="SSF48371">
    <property type="entry name" value="ARM repeat"/>
    <property type="match status" value="1"/>
</dbReference>
<accession>D4RW69</accession>
<dbReference type="Pfam" id="PF08713">
    <property type="entry name" value="DNA_alkylation"/>
    <property type="match status" value="1"/>
</dbReference>
<dbReference type="Gene3D" id="1.25.10.90">
    <property type="match status" value="1"/>
</dbReference>
<dbReference type="AlphaFoldDB" id="D4RW69"/>
<dbReference type="PANTHER" id="PTHR34070">
    <property type="entry name" value="ARMADILLO-TYPE FOLD"/>
    <property type="match status" value="1"/>
</dbReference>
<evidence type="ECO:0008006" key="3">
    <source>
        <dbReference type="Google" id="ProtNLM"/>
    </source>
</evidence>
<dbReference type="RefSeq" id="WP_005600849.1">
    <property type="nucleotide sequence ID" value="NZ_GG663519.1"/>
</dbReference>
<dbReference type="eggNOG" id="COG4912">
    <property type="taxonomic scope" value="Bacteria"/>
</dbReference>
<sequence>MYTHSEIIKRFYDMADPGYCKFSSSLIPGSKPLIGVRIPYLRVFAKEIVQNDYKSFLNNVGHDFFEEYMLEGFVISYMKIDFSSKLEFVKKFVDKIDNWSVNDSFCNSLKEFKNNRSAGYEFLEQYFNSQKEYENRFANIMLMSYYLIPEYVDRVLKVFSEFSHEAYYAKMGVAWAVATAFAKFPDKTMEFMRNWKTDSLTYNMAIRKMCESYRVSKEDKIILKNMKR</sequence>
<dbReference type="PANTHER" id="PTHR34070:SF1">
    <property type="entry name" value="DNA ALKYLATION REPAIR PROTEIN"/>
    <property type="match status" value="1"/>
</dbReference>
<evidence type="ECO:0000313" key="2">
    <source>
        <dbReference type="Proteomes" id="UP000006238"/>
    </source>
</evidence>
<evidence type="ECO:0000313" key="1">
    <source>
        <dbReference type="EMBL" id="EFF69686.1"/>
    </source>
</evidence>
<reference evidence="1 2" key="1">
    <citation type="submission" date="2010-02" db="EMBL/GenBank/DDBJ databases">
        <authorList>
            <person name="Weinstock G."/>
            <person name="Sodergren E."/>
            <person name="Clifton S."/>
            <person name="Fulton L."/>
            <person name="Fulton B."/>
            <person name="Courtney L."/>
            <person name="Fronick C."/>
            <person name="Harrison M."/>
            <person name="Strong C."/>
            <person name="Farmer C."/>
            <person name="Delahaunty K."/>
            <person name="Markovic C."/>
            <person name="Hall O."/>
            <person name="Minx P."/>
            <person name="Tomlinson C."/>
            <person name="Mitreva M."/>
            <person name="Nelson J."/>
            <person name="Hou S."/>
            <person name="Wollam A."/>
            <person name="Pepin K.H."/>
            <person name="Johnson M."/>
            <person name="Bhonagiri V."/>
            <person name="Zhang X."/>
            <person name="Suruliraj S."/>
            <person name="Warren W."/>
            <person name="Chinwalla A."/>
            <person name="Mardis E.R."/>
            <person name="Wilson R.K."/>
        </authorList>
    </citation>
    <scope>NUCLEOTIDE SEQUENCE [LARGE SCALE GENOMIC DNA]</scope>
    <source>
        <strain evidence="1 2">DSM 2876</strain>
    </source>
</reference>
<comment type="caution">
    <text evidence="1">The sequence shown here is derived from an EMBL/GenBank/DDBJ whole genome shotgun (WGS) entry which is preliminary data.</text>
</comment>
<dbReference type="InterPro" id="IPR014825">
    <property type="entry name" value="DNA_alkylation"/>
</dbReference>
<dbReference type="HOGENOM" id="CLU_095329_0_0_9"/>
<name>D4RW69_9FIRM</name>
<dbReference type="CDD" id="cd06561">
    <property type="entry name" value="AlkD_like"/>
    <property type="match status" value="1"/>
</dbReference>
<dbReference type="EMBL" id="ABWN01000017">
    <property type="protein sequence ID" value="EFF69686.1"/>
    <property type="molecule type" value="Genomic_DNA"/>
</dbReference>
<dbReference type="Proteomes" id="UP000006238">
    <property type="component" value="Unassembled WGS sequence"/>
</dbReference>
<proteinExistence type="predicted"/>
<keyword evidence="2" id="KW-1185">Reference proteome</keyword>
<dbReference type="GeneID" id="98918564"/>
<protein>
    <recommendedName>
        <fullName evidence="3">DNA alkylation repair enzyme</fullName>
    </recommendedName>
</protein>